<comment type="caution">
    <text evidence="1">The sequence shown here is derived from an EMBL/GenBank/DDBJ whole genome shotgun (WGS) entry which is preliminary data.</text>
</comment>
<dbReference type="PATRIC" id="fig|1202534.3.peg.3826"/>
<dbReference type="AlphaFoldDB" id="R9BSI6"/>
<keyword evidence="2" id="KW-1185">Reference proteome</keyword>
<proteinExistence type="predicted"/>
<organism evidence="1 2">
    <name type="scientific">Clostridium sartagoforme AAU1</name>
    <dbReference type="NCBI Taxonomy" id="1202534"/>
    <lineage>
        <taxon>Bacteria</taxon>
        <taxon>Bacillati</taxon>
        <taxon>Bacillota</taxon>
        <taxon>Clostridia</taxon>
        <taxon>Eubacteriales</taxon>
        <taxon>Clostridiaceae</taxon>
        <taxon>Clostridium</taxon>
    </lineage>
</organism>
<gene>
    <name evidence="1" type="ORF">A500_19184</name>
</gene>
<evidence type="ECO:0000313" key="2">
    <source>
        <dbReference type="Proteomes" id="UP000013988"/>
    </source>
</evidence>
<dbReference type="EMBL" id="ASRV01000235">
    <property type="protein sequence ID" value="EOR19967.1"/>
    <property type="molecule type" value="Genomic_DNA"/>
</dbReference>
<reference evidence="1 2" key="1">
    <citation type="submission" date="2013-03" db="EMBL/GenBank/DDBJ databases">
        <title>Whole genome shotgun sequencing of Clostridium sartagoforme AAU1.</title>
        <authorList>
            <person name="Joshi C.G."/>
            <person name="Duggirala S.M."/>
            <person name="Nathani N.M."/>
            <person name="Bhatt V.D."/>
            <person name="Patel A.K."/>
            <person name="Pandya P.R."/>
            <person name="KaPatel J.A."/>
        </authorList>
    </citation>
    <scope>NUCLEOTIDE SEQUENCE [LARGE SCALE GENOMIC DNA]</scope>
    <source>
        <strain evidence="1 2">AAU1</strain>
    </source>
</reference>
<protein>
    <submittedName>
        <fullName evidence="1">Uncharacterized protein</fullName>
    </submittedName>
</protein>
<dbReference type="Proteomes" id="UP000013988">
    <property type="component" value="Unassembled WGS sequence"/>
</dbReference>
<accession>R9BSI6</accession>
<name>R9BSI6_9CLOT</name>
<sequence>MNNKELSQIGLEEKMENAKKLRLSKLKEIGINSEKELESIIHDEKFSVKNRLSNLAKRREISLDSVDLNEIGAIPENEKSEKFKAYEKLMNESLPKTEISSLSATDGVYVVNRSGRTLYTVSGQPLYHKEVCVKFPSGGKIYMMRTNGTMGYEYLNSTDASDNNFRKFSDMIWMAHVLYYCLRCRGSKVDLHDYNGNYFGYIDYEDDVSERYNPNGPYYHAANSNPLLMSIYGYSVYGVYHRFDGFVNTKLNIATGMDSLAVYGDPSKL</sequence>
<evidence type="ECO:0000313" key="1">
    <source>
        <dbReference type="EMBL" id="EOR19967.1"/>
    </source>
</evidence>
<dbReference type="RefSeq" id="WP_016209044.1">
    <property type="nucleotide sequence ID" value="NZ_ASRV01000235.1"/>
</dbReference>